<dbReference type="GO" id="GO:0019700">
    <property type="term" value="P:organic phosphonate catabolic process"/>
    <property type="evidence" value="ECO:0007669"/>
    <property type="project" value="TreeGrafter"/>
</dbReference>
<evidence type="ECO:0000313" key="4">
    <source>
        <dbReference type="EMBL" id="TFD89850.1"/>
    </source>
</evidence>
<dbReference type="RefSeq" id="WP_134527724.1">
    <property type="nucleotide sequence ID" value="NZ_SOHN01000008.1"/>
</dbReference>
<keyword evidence="1" id="KW-0547">Nucleotide-binding</keyword>
<dbReference type="InterPro" id="IPR017871">
    <property type="entry name" value="ABC_transporter-like_CS"/>
</dbReference>
<dbReference type="InterPro" id="IPR003439">
    <property type="entry name" value="ABC_transporter-like_ATP-bd"/>
</dbReference>
<accession>A0A4R9BSE7</accession>
<dbReference type="Proteomes" id="UP000297626">
    <property type="component" value="Unassembled WGS sequence"/>
</dbReference>
<gene>
    <name evidence="4" type="primary">phnK</name>
    <name evidence="4" type="ORF">E3T51_03795</name>
</gene>
<evidence type="ECO:0000259" key="3">
    <source>
        <dbReference type="PROSITE" id="PS50893"/>
    </source>
</evidence>
<dbReference type="PANTHER" id="PTHR42764">
    <property type="entry name" value="PHOSPHONATES UTILIZATION ATP-BINDING PROTEIN PHNK-RELATED"/>
    <property type="match status" value="1"/>
</dbReference>
<dbReference type="EMBL" id="SOHN01000008">
    <property type="protein sequence ID" value="TFD89850.1"/>
    <property type="molecule type" value="Genomic_DNA"/>
</dbReference>
<dbReference type="FunFam" id="3.40.50.300:FF:001017">
    <property type="entry name" value="Phosphonate C-P lyase system protein PhnK"/>
    <property type="match status" value="1"/>
</dbReference>
<evidence type="ECO:0000313" key="5">
    <source>
        <dbReference type="Proteomes" id="UP000297626"/>
    </source>
</evidence>
<dbReference type="PIRSF" id="PIRSF037116">
    <property type="entry name" value="CP_lyase_PhnK"/>
    <property type="match status" value="1"/>
</dbReference>
<dbReference type="InterPro" id="IPR027417">
    <property type="entry name" value="P-loop_NTPase"/>
</dbReference>
<dbReference type="PANTHER" id="PTHR42764:SF1">
    <property type="entry name" value="PHOSPHONATES UTILIZATION ATP-BINDING PROTEIN PHNK-RELATED"/>
    <property type="match status" value="1"/>
</dbReference>
<dbReference type="InterPro" id="IPR003593">
    <property type="entry name" value="AAA+_ATPase"/>
</dbReference>
<dbReference type="GO" id="GO:0016829">
    <property type="term" value="F:lyase activity"/>
    <property type="evidence" value="ECO:0007669"/>
    <property type="project" value="UniProtKB-KW"/>
</dbReference>
<sequence>MKDETPLLSVTGASHRYGERYGCRGVSFDLWPGEVLAVVGESGSGKSTLLGMLAQRLALDEGSIRYRTARQTSASGEDDPLEDLLDLSTLSEREVRRLWRTDWGFVHQNAADGLRMHVSAGGNVGEPLMANGWRHFGQIRAEAEEWLRRVEIPTDRMDDAPTLFSGGMRQRVQVARNLVFGPRLVFMDEPTSGLDVSVQARLLDLIRSLVSELGLAVVIVTHDLAVARLISHRTLVMKDGAVIESGLTDRVLDDPQAAYTQLLVSSILRG</sequence>
<keyword evidence="2" id="KW-0067">ATP-binding</keyword>
<keyword evidence="4" id="KW-0456">Lyase</keyword>
<evidence type="ECO:0000256" key="2">
    <source>
        <dbReference type="ARBA" id="ARBA00022840"/>
    </source>
</evidence>
<dbReference type="SMART" id="SM00382">
    <property type="entry name" value="AAA"/>
    <property type="match status" value="1"/>
</dbReference>
<proteinExistence type="predicted"/>
<keyword evidence="5" id="KW-1185">Reference proteome</keyword>
<dbReference type="InterPro" id="IPR012700">
    <property type="entry name" value="PhnK"/>
</dbReference>
<dbReference type="Pfam" id="PF00005">
    <property type="entry name" value="ABC_tran"/>
    <property type="match status" value="1"/>
</dbReference>
<dbReference type="AlphaFoldDB" id="A0A4R9BSE7"/>
<evidence type="ECO:0000256" key="1">
    <source>
        <dbReference type="ARBA" id="ARBA00022741"/>
    </source>
</evidence>
<reference evidence="4 5" key="1">
    <citation type="submission" date="2019-03" db="EMBL/GenBank/DDBJ databases">
        <title>Genomics of glacier-inhabiting Cryobacterium strains.</title>
        <authorList>
            <person name="Liu Q."/>
            <person name="Xin Y.-H."/>
        </authorList>
    </citation>
    <scope>NUCLEOTIDE SEQUENCE [LARGE SCALE GENOMIC DNA]</scope>
    <source>
        <strain evidence="4 5">Sr54</strain>
    </source>
</reference>
<dbReference type="Gene3D" id="3.40.50.300">
    <property type="entry name" value="P-loop containing nucleotide triphosphate hydrolases"/>
    <property type="match status" value="1"/>
</dbReference>
<dbReference type="PROSITE" id="PS50893">
    <property type="entry name" value="ABC_TRANSPORTER_2"/>
    <property type="match status" value="1"/>
</dbReference>
<dbReference type="NCBIfam" id="TIGR02323">
    <property type="entry name" value="CP_lyasePhnK"/>
    <property type="match status" value="1"/>
</dbReference>
<dbReference type="PROSITE" id="PS00211">
    <property type="entry name" value="ABC_TRANSPORTER_1"/>
    <property type="match status" value="1"/>
</dbReference>
<dbReference type="GO" id="GO:0016887">
    <property type="term" value="F:ATP hydrolysis activity"/>
    <property type="evidence" value="ECO:0007669"/>
    <property type="project" value="InterPro"/>
</dbReference>
<comment type="caution">
    <text evidence="4">The sequence shown here is derived from an EMBL/GenBank/DDBJ whole genome shotgun (WGS) entry which is preliminary data.</text>
</comment>
<protein>
    <submittedName>
        <fullName evidence="4">Phosphonate C-P lyase system protein PhnK</fullName>
    </submittedName>
</protein>
<feature type="domain" description="ABC transporter" evidence="3">
    <location>
        <begin position="8"/>
        <end position="264"/>
    </location>
</feature>
<organism evidence="4 5">
    <name type="scientific">Cryobacterium serini</name>
    <dbReference type="NCBI Taxonomy" id="1259201"/>
    <lineage>
        <taxon>Bacteria</taxon>
        <taxon>Bacillati</taxon>
        <taxon>Actinomycetota</taxon>
        <taxon>Actinomycetes</taxon>
        <taxon>Micrococcales</taxon>
        <taxon>Microbacteriaceae</taxon>
        <taxon>Cryobacterium</taxon>
    </lineage>
</organism>
<dbReference type="SUPFAM" id="SSF52540">
    <property type="entry name" value="P-loop containing nucleoside triphosphate hydrolases"/>
    <property type="match status" value="1"/>
</dbReference>
<name>A0A4R9BSE7_9MICO</name>
<dbReference type="GO" id="GO:0005524">
    <property type="term" value="F:ATP binding"/>
    <property type="evidence" value="ECO:0007669"/>
    <property type="project" value="UniProtKB-KW"/>
</dbReference>